<keyword evidence="16" id="KW-1185">Reference proteome</keyword>
<dbReference type="GO" id="GO:0043235">
    <property type="term" value="C:receptor complex"/>
    <property type="evidence" value="ECO:0007669"/>
    <property type="project" value="TreeGrafter"/>
</dbReference>
<evidence type="ECO:0000256" key="6">
    <source>
        <dbReference type="ARBA" id="ARBA00022729"/>
    </source>
</evidence>
<evidence type="ECO:0000256" key="2">
    <source>
        <dbReference type="ARBA" id="ARBA00008921"/>
    </source>
</evidence>
<organism evidence="16 18">
    <name type="scientific">Python bivittatus</name>
    <name type="common">Burmese python</name>
    <name type="synonym">Python molurus bivittatus</name>
    <dbReference type="NCBI Taxonomy" id="176946"/>
    <lineage>
        <taxon>Eukaryota</taxon>
        <taxon>Metazoa</taxon>
        <taxon>Chordata</taxon>
        <taxon>Craniata</taxon>
        <taxon>Vertebrata</taxon>
        <taxon>Euteleostomi</taxon>
        <taxon>Lepidosauria</taxon>
        <taxon>Squamata</taxon>
        <taxon>Bifurcata</taxon>
        <taxon>Unidentata</taxon>
        <taxon>Episquamata</taxon>
        <taxon>Toxicofera</taxon>
        <taxon>Serpentes</taxon>
        <taxon>Henophidia</taxon>
        <taxon>Pythonidae</taxon>
        <taxon>Python</taxon>
    </lineage>
</organism>
<feature type="domain" description="Fibronectin type-III" evidence="15">
    <location>
        <begin position="425"/>
        <end position="525"/>
    </location>
</feature>
<keyword evidence="9 13" id="KW-0472">Membrane</keyword>
<feature type="domain" description="Fibronectin type-III" evidence="15">
    <location>
        <begin position="325"/>
        <end position="424"/>
    </location>
</feature>
<evidence type="ECO:0000256" key="7">
    <source>
        <dbReference type="ARBA" id="ARBA00022737"/>
    </source>
</evidence>
<dbReference type="PROSITE" id="PS50853">
    <property type="entry name" value="FN3"/>
    <property type="match status" value="3"/>
</dbReference>
<evidence type="ECO:0000256" key="1">
    <source>
        <dbReference type="ARBA" id="ARBA00004251"/>
    </source>
</evidence>
<protein>
    <submittedName>
        <fullName evidence="17 18">Oncostatin-M-specific receptor subunit beta isoform X1</fullName>
    </submittedName>
</protein>
<evidence type="ECO:0000256" key="13">
    <source>
        <dbReference type="SAM" id="Phobius"/>
    </source>
</evidence>
<evidence type="ECO:0000313" key="16">
    <source>
        <dbReference type="Proteomes" id="UP000695026"/>
    </source>
</evidence>
<evidence type="ECO:0000256" key="9">
    <source>
        <dbReference type="ARBA" id="ARBA00023136"/>
    </source>
</evidence>
<dbReference type="RefSeq" id="XP_025026530.1">
    <property type="nucleotide sequence ID" value="XM_025170762.1"/>
</dbReference>
<feature type="chain" id="PRO_5044698322" evidence="14">
    <location>
        <begin position="19"/>
        <end position="920"/>
    </location>
</feature>
<keyword evidence="11 17" id="KW-0675">Receptor</keyword>
<evidence type="ECO:0000313" key="17">
    <source>
        <dbReference type="RefSeq" id="XP_025026530.1"/>
    </source>
</evidence>
<evidence type="ECO:0000256" key="5">
    <source>
        <dbReference type="ARBA" id="ARBA00022692"/>
    </source>
</evidence>
<name>A0A9F5IZG7_PYTBI</name>
<keyword evidence="6 14" id="KW-0732">Signal</keyword>
<feature type="signal peptide" evidence="14">
    <location>
        <begin position="1"/>
        <end position="18"/>
    </location>
</feature>
<dbReference type="InterPro" id="IPR050379">
    <property type="entry name" value="Type-I_Cytokine_Rcpt"/>
</dbReference>
<dbReference type="GO" id="GO:0004924">
    <property type="term" value="F:oncostatin-M receptor activity"/>
    <property type="evidence" value="ECO:0007669"/>
    <property type="project" value="TreeGrafter"/>
</dbReference>
<evidence type="ECO:0000259" key="15">
    <source>
        <dbReference type="PROSITE" id="PS50853"/>
    </source>
</evidence>
<dbReference type="KEGG" id="pbi:103053699"/>
<keyword evidence="8 13" id="KW-1133">Transmembrane helix</keyword>
<evidence type="ECO:0000256" key="11">
    <source>
        <dbReference type="ARBA" id="ARBA00023170"/>
    </source>
</evidence>
<evidence type="ECO:0000313" key="18">
    <source>
        <dbReference type="RefSeq" id="XP_025026531.1"/>
    </source>
</evidence>
<dbReference type="CDD" id="cd00063">
    <property type="entry name" value="FN3"/>
    <property type="match status" value="2"/>
</dbReference>
<dbReference type="Proteomes" id="UP000695026">
    <property type="component" value="Unplaced"/>
</dbReference>
<feature type="transmembrane region" description="Helical" evidence="13">
    <location>
        <begin position="740"/>
        <end position="762"/>
    </location>
</feature>
<dbReference type="RefSeq" id="XP_025026531.1">
    <property type="nucleotide sequence ID" value="XM_025170763.1"/>
</dbReference>
<dbReference type="SMART" id="SM00060">
    <property type="entry name" value="FN3"/>
    <property type="match status" value="3"/>
</dbReference>
<dbReference type="InterPro" id="IPR003529">
    <property type="entry name" value="Hematopoietin_rcpt_Gp130_CS"/>
</dbReference>
<comment type="subcellular location">
    <subcellularLocation>
        <location evidence="1">Cell membrane</location>
        <topology evidence="1">Single-pass type I membrane protein</topology>
    </subcellularLocation>
</comment>
<keyword evidence="3" id="KW-1003">Cell membrane</keyword>
<dbReference type="Gene3D" id="2.60.40.10">
    <property type="entry name" value="Immunoglobulins"/>
    <property type="match status" value="7"/>
</dbReference>
<evidence type="ECO:0000256" key="8">
    <source>
        <dbReference type="ARBA" id="ARBA00022989"/>
    </source>
</evidence>
<dbReference type="CTD" id="9180"/>
<dbReference type="PANTHER" id="PTHR23036">
    <property type="entry name" value="CYTOKINE RECEPTOR"/>
    <property type="match status" value="1"/>
</dbReference>
<dbReference type="FunFam" id="2.60.40.10:FF:001289">
    <property type="entry name" value="Oncostatin-M-specific receptor subunit beta"/>
    <property type="match status" value="1"/>
</dbReference>
<reference evidence="17 18" key="1">
    <citation type="submission" date="2025-04" db="UniProtKB">
        <authorList>
            <consortium name="RefSeq"/>
        </authorList>
    </citation>
    <scope>IDENTIFICATION</scope>
    <source>
        <tissue evidence="17 18">Liver</tissue>
    </source>
</reference>
<dbReference type="InterPro" id="IPR003961">
    <property type="entry name" value="FN3_dom"/>
</dbReference>
<keyword evidence="5 13" id="KW-0812">Transmembrane</keyword>
<evidence type="ECO:0000256" key="14">
    <source>
        <dbReference type="SAM" id="SignalP"/>
    </source>
</evidence>
<dbReference type="GeneID" id="103053699"/>
<dbReference type="GO" id="GO:0009897">
    <property type="term" value="C:external side of plasma membrane"/>
    <property type="evidence" value="ECO:0007669"/>
    <property type="project" value="TreeGrafter"/>
</dbReference>
<keyword evidence="12" id="KW-0325">Glycoprotein</keyword>
<dbReference type="GO" id="GO:0008284">
    <property type="term" value="P:positive regulation of cell population proliferation"/>
    <property type="evidence" value="ECO:0007669"/>
    <property type="project" value="TreeGrafter"/>
</dbReference>
<dbReference type="AlphaFoldDB" id="A0A9F5IZG7"/>
<dbReference type="OrthoDB" id="6382334at2759"/>
<feature type="domain" description="Fibronectin type-III" evidence="15">
    <location>
        <begin position="623"/>
        <end position="736"/>
    </location>
</feature>
<keyword evidence="7" id="KW-0677">Repeat</keyword>
<dbReference type="PANTHER" id="PTHR23036:SF95">
    <property type="entry name" value="ONCOSTATIN-M-SPECIFIC RECEPTOR SUBUNIT BETA"/>
    <property type="match status" value="1"/>
</dbReference>
<accession>A0A9F5IZG7</accession>
<dbReference type="InterPro" id="IPR036116">
    <property type="entry name" value="FN3_sf"/>
</dbReference>
<gene>
    <name evidence="17 18" type="primary">OSMR</name>
</gene>
<dbReference type="OMA" id="FNIYGCT"/>
<dbReference type="InterPro" id="IPR013783">
    <property type="entry name" value="Ig-like_fold"/>
</dbReference>
<dbReference type="GO" id="GO:0005127">
    <property type="term" value="F:ciliary neurotrophic factor receptor binding"/>
    <property type="evidence" value="ECO:0007669"/>
    <property type="project" value="TreeGrafter"/>
</dbReference>
<comment type="similarity">
    <text evidence="2">Belongs to the type I cytokine receptor family. Type 2 subfamily.</text>
</comment>
<evidence type="ECO:0000256" key="12">
    <source>
        <dbReference type="ARBA" id="ARBA00023180"/>
    </source>
</evidence>
<evidence type="ECO:0000256" key="10">
    <source>
        <dbReference type="ARBA" id="ARBA00023157"/>
    </source>
</evidence>
<dbReference type="InterPro" id="IPR040817">
    <property type="entry name" value="LIFR_D2"/>
</dbReference>
<dbReference type="GO" id="GO:0019955">
    <property type="term" value="F:cytokine binding"/>
    <property type="evidence" value="ECO:0007669"/>
    <property type="project" value="TreeGrafter"/>
</dbReference>
<proteinExistence type="inferred from homology"/>
<sequence>MDHLIFQTTLLCVALCFGLFQNQGNQVFEPTNLRIHQNNSVQQLLLEWDVSDYSEAFNSEIEILFNIQIRLREEDRIILNVNYMTVLNKSRQHHQRRLFSDVPLECATHETRIRSKVMSSKIWSNWSYWVAANGPDALSGNRIYIFPEYKVAERGSNVTFCCIAKKNKTVTSFSVYNRTEHPTPKQRVIFTSNATFSLPSRIQVACGFSENHHNNSTYLYLTRQPDKPRNLSCETEDMINITCTWDPGKVESNNNVKSVCPTKFILSDTSSTKTYCSCVTNCKNSCSFKMGHQSIYDVNLISKNCLGQKHEHLSFDVNFRVHPVVPSNLSVDDQNDTFIQLSWRVKPIRGNPLLLCQINAAYAGGNKQYNITVQSSPDFHPHIKLGDLQPYTSYTLKIRCATAVSPFWKWSEWSQNIHAKTLESAPSGLLDIWRVINPGLEQRNVTVFWRELPGFRANGNIKTYDLFWENLEDPSVQHHNYSVSAPQNYTTISLGSHSYKILVLASNTMFASSPSGIIIPATYENGNVHYSEESTINNTAHSIYISWKPQSKFNQYVVDWCNQPKNHPCDFQWMKFGQNDSNAFITSDAFKPGIRYTFSVYGMEGDKSYLLEKKVKYLEEREPKQYLSFKTVTVTANSLTVTWKRYDQEFNSGFIRGYIFYMKMKNQSCVTKGLELFKHAGNQVICTYQIEKPNQTEFTVRHLEPSTTYWFALQAYTVKPEYIINDNFTQVITKDDTEEWFSHLLQLLVIIPLMLIMCMCFWRSNCMRNCLCPAVPHPKVTPFLKMSPGIIEISNTIPDQLVVLEKHQGSKQPALGMLIENLSYVQSTYYPELRTEERTNQKFNSHLTSYKPLQDFGFTGRPSPCTSETKDHSKVNLNYLCQMEVPPSMGEGTDCTCSVHWIDYRPQLSRTSRRNTSLSD</sequence>
<dbReference type="Pfam" id="PF00041">
    <property type="entry name" value="fn3"/>
    <property type="match status" value="1"/>
</dbReference>
<evidence type="ECO:0000256" key="4">
    <source>
        <dbReference type="ARBA" id="ARBA00022553"/>
    </source>
</evidence>
<evidence type="ECO:0000256" key="3">
    <source>
        <dbReference type="ARBA" id="ARBA00022475"/>
    </source>
</evidence>
<dbReference type="SUPFAM" id="SSF49265">
    <property type="entry name" value="Fibronectin type III"/>
    <property type="match status" value="3"/>
</dbReference>
<dbReference type="PROSITE" id="PS01353">
    <property type="entry name" value="HEMATOPO_REC_L_F2"/>
    <property type="match status" value="1"/>
</dbReference>
<dbReference type="Pfam" id="PF17971">
    <property type="entry name" value="LIFR_D2"/>
    <property type="match status" value="1"/>
</dbReference>
<dbReference type="Pfam" id="PF25552">
    <property type="entry name" value="LIFR_D4"/>
    <property type="match status" value="1"/>
</dbReference>
<keyword evidence="10" id="KW-1015">Disulfide bond</keyword>
<keyword evidence="4" id="KW-0597">Phosphoprotein</keyword>